<dbReference type="SUPFAM" id="SSF53187">
    <property type="entry name" value="Zn-dependent exopeptidases"/>
    <property type="match status" value="1"/>
</dbReference>
<dbReference type="PANTHER" id="PTHR11705">
    <property type="entry name" value="PROTEASE FAMILY M14 CARBOXYPEPTIDASE A,B"/>
    <property type="match status" value="1"/>
</dbReference>
<evidence type="ECO:0000256" key="2">
    <source>
        <dbReference type="ARBA" id="ARBA00005988"/>
    </source>
</evidence>
<dbReference type="InterPro" id="IPR000834">
    <property type="entry name" value="Peptidase_M14"/>
</dbReference>
<evidence type="ECO:0000256" key="4">
    <source>
        <dbReference type="ARBA" id="ARBA00022723"/>
    </source>
</evidence>
<evidence type="ECO:0000313" key="10">
    <source>
        <dbReference type="Proteomes" id="UP000195667"/>
    </source>
</evidence>
<dbReference type="Gene3D" id="3.40.630.10">
    <property type="entry name" value="Zn peptidases"/>
    <property type="match status" value="1"/>
</dbReference>
<keyword evidence="6" id="KW-0862">Zinc</keyword>
<proteinExistence type="inferred from homology"/>
<keyword evidence="10" id="KW-1185">Reference proteome</keyword>
<name>A0A1R4HEX9_9GAMM</name>
<organism evidence="9 10">
    <name type="scientific">Crenothrix polyspora</name>
    <dbReference type="NCBI Taxonomy" id="360316"/>
    <lineage>
        <taxon>Bacteria</taxon>
        <taxon>Pseudomonadati</taxon>
        <taxon>Pseudomonadota</taxon>
        <taxon>Gammaproteobacteria</taxon>
        <taxon>Methylococcales</taxon>
        <taxon>Crenotrichaceae</taxon>
        <taxon>Crenothrix</taxon>
    </lineage>
</organism>
<keyword evidence="7" id="KW-0482">Metalloprotease</keyword>
<dbReference type="GO" id="GO:0006508">
    <property type="term" value="P:proteolysis"/>
    <property type="evidence" value="ECO:0007669"/>
    <property type="project" value="UniProtKB-KW"/>
</dbReference>
<evidence type="ECO:0000256" key="1">
    <source>
        <dbReference type="ARBA" id="ARBA00001947"/>
    </source>
</evidence>
<evidence type="ECO:0000256" key="6">
    <source>
        <dbReference type="ARBA" id="ARBA00022833"/>
    </source>
</evidence>
<comment type="similarity">
    <text evidence="2">Belongs to the peptidase M14 family.</text>
</comment>
<accession>A0A1R4HEX9</accession>
<keyword evidence="3" id="KW-0645">Protease</keyword>
<dbReference type="GO" id="GO:0005615">
    <property type="term" value="C:extracellular space"/>
    <property type="evidence" value="ECO:0007669"/>
    <property type="project" value="TreeGrafter"/>
</dbReference>
<dbReference type="EMBL" id="FUKI01000132">
    <property type="protein sequence ID" value="SJM94591.1"/>
    <property type="molecule type" value="Genomic_DNA"/>
</dbReference>
<gene>
    <name evidence="9" type="ORF">CRENPOLYSF1_550052</name>
</gene>
<protein>
    <submittedName>
        <fullName evidence="9">Peptidase M14 carboxypeptidase A</fullName>
    </submittedName>
</protein>
<dbReference type="PANTHER" id="PTHR11705:SF143">
    <property type="entry name" value="SLL0236 PROTEIN"/>
    <property type="match status" value="1"/>
</dbReference>
<sequence>MSLITGKLFPELRQLEVLIGQLGNRAQVQILDNIHYRGQTFPIYCIILGSKNPAVPVLGLFGGVHGLEKIGSEVILAYMQTLSQLLDWDEELNARLEKSRLVFVPIVNPVGVYRNTRSNGNNVDLMRNAPIEGIGNTKLYSGQRISPILPWYRGDTLAMEAEAQVLCKIVRQQLFSAPLSIALDLHSGFGLRDRLWFPYAHSKKPFASIAQTYALKKLFDRCYPQHIYKIEPMSLEYVINGDLWDFLYDEFMAHSDSQRLFIPLTLEMGSWSWLRKNPLHLFHRHGLFHPVLPHRQQRVMRRHFTLLDFLHRSLLFPKPWADLDTEQQNCYYQQALGLWYDG</sequence>
<evidence type="ECO:0000259" key="8">
    <source>
        <dbReference type="Pfam" id="PF00246"/>
    </source>
</evidence>
<keyword evidence="9" id="KW-0121">Carboxypeptidase</keyword>
<dbReference type="InterPro" id="IPR057246">
    <property type="entry name" value="CARBOXYPEPT_ZN_1"/>
</dbReference>
<dbReference type="Pfam" id="PF00246">
    <property type="entry name" value="Peptidase_M14"/>
    <property type="match status" value="1"/>
</dbReference>
<dbReference type="AlphaFoldDB" id="A0A1R4HEX9"/>
<dbReference type="GO" id="GO:0008270">
    <property type="term" value="F:zinc ion binding"/>
    <property type="evidence" value="ECO:0007669"/>
    <property type="project" value="InterPro"/>
</dbReference>
<keyword evidence="4" id="KW-0479">Metal-binding</keyword>
<dbReference type="Proteomes" id="UP000195667">
    <property type="component" value="Unassembled WGS sequence"/>
</dbReference>
<comment type="cofactor">
    <cofactor evidence="1">
        <name>Zn(2+)</name>
        <dbReference type="ChEBI" id="CHEBI:29105"/>
    </cofactor>
</comment>
<evidence type="ECO:0000256" key="5">
    <source>
        <dbReference type="ARBA" id="ARBA00022801"/>
    </source>
</evidence>
<dbReference type="GO" id="GO:0004181">
    <property type="term" value="F:metallocarboxypeptidase activity"/>
    <property type="evidence" value="ECO:0007669"/>
    <property type="project" value="InterPro"/>
</dbReference>
<reference evidence="10" key="1">
    <citation type="submission" date="2017-02" db="EMBL/GenBank/DDBJ databases">
        <authorList>
            <person name="Daims H."/>
        </authorList>
    </citation>
    <scope>NUCLEOTIDE SEQUENCE [LARGE SCALE GENOMIC DNA]</scope>
</reference>
<evidence type="ECO:0000256" key="3">
    <source>
        <dbReference type="ARBA" id="ARBA00022670"/>
    </source>
</evidence>
<dbReference type="PROSITE" id="PS00132">
    <property type="entry name" value="CARBOXYPEPT_ZN_1"/>
    <property type="match status" value="1"/>
</dbReference>
<feature type="domain" description="Peptidase M14" evidence="8">
    <location>
        <begin position="42"/>
        <end position="208"/>
    </location>
</feature>
<keyword evidence="5" id="KW-0378">Hydrolase</keyword>
<evidence type="ECO:0000256" key="7">
    <source>
        <dbReference type="ARBA" id="ARBA00023049"/>
    </source>
</evidence>
<evidence type="ECO:0000313" key="9">
    <source>
        <dbReference type="EMBL" id="SJM94591.1"/>
    </source>
</evidence>